<dbReference type="EMBL" id="RCUV01000001">
    <property type="protein sequence ID" value="RLP73869.1"/>
    <property type="molecule type" value="Genomic_DNA"/>
</dbReference>
<keyword evidence="2" id="KW-0808">Transferase</keyword>
<dbReference type="Gene3D" id="3.90.550.10">
    <property type="entry name" value="Spore Coat Polysaccharide Biosynthesis Protein SpsA, Chain A"/>
    <property type="match status" value="1"/>
</dbReference>
<gene>
    <name evidence="2" type="ORF">D9V29_00800</name>
</gene>
<evidence type="ECO:0000313" key="3">
    <source>
        <dbReference type="Proteomes" id="UP000270299"/>
    </source>
</evidence>
<name>A0A3L7A0X9_9MICO</name>
<protein>
    <submittedName>
        <fullName evidence="2">Glycosyltransferase</fullName>
    </submittedName>
</protein>
<evidence type="ECO:0000259" key="1">
    <source>
        <dbReference type="Pfam" id="PF00535"/>
    </source>
</evidence>
<feature type="domain" description="Glycosyltransferase 2-like" evidence="1">
    <location>
        <begin position="9"/>
        <end position="147"/>
    </location>
</feature>
<dbReference type="Proteomes" id="UP000270299">
    <property type="component" value="Unassembled WGS sequence"/>
</dbReference>
<dbReference type="AlphaFoldDB" id="A0A3L7A0X9"/>
<proteinExistence type="predicted"/>
<dbReference type="OrthoDB" id="3171021at2"/>
<dbReference type="Pfam" id="PF00535">
    <property type="entry name" value="Glycos_transf_2"/>
    <property type="match status" value="1"/>
</dbReference>
<dbReference type="SUPFAM" id="SSF53448">
    <property type="entry name" value="Nucleotide-diphospho-sugar transferases"/>
    <property type="match status" value="1"/>
</dbReference>
<dbReference type="GO" id="GO:0016740">
    <property type="term" value="F:transferase activity"/>
    <property type="evidence" value="ECO:0007669"/>
    <property type="project" value="UniProtKB-KW"/>
</dbReference>
<dbReference type="InterPro" id="IPR001173">
    <property type="entry name" value="Glyco_trans_2-like"/>
</dbReference>
<dbReference type="InterPro" id="IPR029044">
    <property type="entry name" value="Nucleotide-diphossugar_trans"/>
</dbReference>
<organism evidence="2 3">
    <name type="scientific">Mycetocola manganoxydans</name>
    <dbReference type="NCBI Taxonomy" id="699879"/>
    <lineage>
        <taxon>Bacteria</taxon>
        <taxon>Bacillati</taxon>
        <taxon>Actinomycetota</taxon>
        <taxon>Actinomycetes</taxon>
        <taxon>Micrococcales</taxon>
        <taxon>Microbacteriaceae</taxon>
        <taxon>Mycetocola</taxon>
    </lineage>
</organism>
<keyword evidence="3" id="KW-1185">Reference proteome</keyword>
<accession>A0A3L7A0X9</accession>
<reference evidence="2 3" key="1">
    <citation type="submission" date="2018-10" db="EMBL/GenBank/DDBJ databases">
        <authorList>
            <person name="Li J."/>
        </authorList>
    </citation>
    <scope>NUCLEOTIDE SEQUENCE [LARGE SCALE GENOMIC DNA]</scope>
    <source>
        <strain evidence="2 3">CCTCC AB209002</strain>
    </source>
</reference>
<sequence length="360" mass="39925">MSPDPDVDVIIPVHDPRRPIARAVGSVLDRNTVALRATVVCHNTSVATIRSLLTVHDGDPRLRFLALEDGIRSPTGPFNHGLDAATGRFTSVMGSDDELEPGAIDSWLSIADRDRASVVIPRLRHFGGRNVPTPPVRPGRRRNLDAVKDRLSYRSAPLGLVSRREFGAERFVPDLGSGEDVAYVTALWFSGHPISFDRHGPAYLIHNDAQDRVTTTQKPVSADLEFLRLLAHDPRFGRISEKQRLALVIKLIRIHIFGVVTNRPALESWTEADRHHLAETTRQLLAIAPATRRILSRADGRMLDAILDLAVPTQNLLARGLERRQFLRPSSILPGSLHHFLAREAPVRMMTASVLVRGAR</sequence>
<dbReference type="CDD" id="cd00761">
    <property type="entry name" value="Glyco_tranf_GTA_type"/>
    <property type="match status" value="1"/>
</dbReference>
<evidence type="ECO:0000313" key="2">
    <source>
        <dbReference type="EMBL" id="RLP73869.1"/>
    </source>
</evidence>
<comment type="caution">
    <text evidence="2">The sequence shown here is derived from an EMBL/GenBank/DDBJ whole genome shotgun (WGS) entry which is preliminary data.</text>
</comment>
<dbReference type="RefSeq" id="WP_121671420.1">
    <property type="nucleotide sequence ID" value="NZ_BMXM01000002.1"/>
</dbReference>